<gene>
    <name evidence="2" type="ORF">GCM10007972_26110</name>
</gene>
<sequence length="333" mass="36955">MARILITGVSGYIGYLLSERLKAEGHYLIGIDRRPYPGGGVDEFICSDLVDSSEYEAVLAKVECIHHLAAAKGDWGISEEEYCHDNVEATRALLSAAHAAGVRKWIFYSTVSVLGPSDTPLSEDAPRNPVNPYGASKAVCEDIFEDYVAKTPDAHVVIIRPSVVFGPENPWNTNIFRLVDAIYKRRFLMIGQGSEIKTTSYISNLIDAHMFLMEQRASDHGYGVEIYQYVDDPGMTTMEIVNLIRVRLERGVNKFRLPLSIAAPISLVGDALAAVTGVDLPITSARVRKFCTATNFSGSKIRQLGFKQKISNEQAIISTVDWYLTKYLQRNVK</sequence>
<protein>
    <submittedName>
        <fullName evidence="2">UDP-N-acetylglucosamine 4-epimerase</fullName>
    </submittedName>
</protein>
<evidence type="ECO:0000313" key="2">
    <source>
        <dbReference type="EMBL" id="GGO16736.1"/>
    </source>
</evidence>
<comment type="caution">
    <text evidence="2">The sequence shown here is derived from an EMBL/GenBank/DDBJ whole genome shotgun (WGS) entry which is preliminary data.</text>
</comment>
<dbReference type="RefSeq" id="WP_188874071.1">
    <property type="nucleotide sequence ID" value="NZ_BMOV01000013.1"/>
</dbReference>
<dbReference type="SUPFAM" id="SSF51735">
    <property type="entry name" value="NAD(P)-binding Rossmann-fold domains"/>
    <property type="match status" value="1"/>
</dbReference>
<name>A0ABQ2LG51_9PROT</name>
<dbReference type="Pfam" id="PF01370">
    <property type="entry name" value="Epimerase"/>
    <property type="match status" value="1"/>
</dbReference>
<keyword evidence="3" id="KW-1185">Reference proteome</keyword>
<dbReference type="InterPro" id="IPR050177">
    <property type="entry name" value="Lipid_A_modif_metabolic_enz"/>
</dbReference>
<dbReference type="InterPro" id="IPR036291">
    <property type="entry name" value="NAD(P)-bd_dom_sf"/>
</dbReference>
<dbReference type="PANTHER" id="PTHR43245">
    <property type="entry name" value="BIFUNCTIONAL POLYMYXIN RESISTANCE PROTEIN ARNA"/>
    <property type="match status" value="1"/>
</dbReference>
<evidence type="ECO:0000259" key="1">
    <source>
        <dbReference type="Pfam" id="PF01370"/>
    </source>
</evidence>
<reference evidence="3" key="1">
    <citation type="journal article" date="2019" name="Int. J. Syst. Evol. Microbiol.">
        <title>The Global Catalogue of Microorganisms (GCM) 10K type strain sequencing project: providing services to taxonomists for standard genome sequencing and annotation.</title>
        <authorList>
            <consortium name="The Broad Institute Genomics Platform"/>
            <consortium name="The Broad Institute Genome Sequencing Center for Infectious Disease"/>
            <person name="Wu L."/>
            <person name="Ma J."/>
        </authorList>
    </citation>
    <scope>NUCLEOTIDE SEQUENCE [LARGE SCALE GENOMIC DNA]</scope>
    <source>
        <strain evidence="3">JCM 17843</strain>
    </source>
</reference>
<evidence type="ECO:0000313" key="3">
    <source>
        <dbReference type="Proteomes" id="UP000602381"/>
    </source>
</evidence>
<accession>A0ABQ2LG51</accession>
<dbReference type="Proteomes" id="UP000602381">
    <property type="component" value="Unassembled WGS sequence"/>
</dbReference>
<dbReference type="InterPro" id="IPR001509">
    <property type="entry name" value="Epimerase_deHydtase"/>
</dbReference>
<feature type="domain" description="NAD-dependent epimerase/dehydratase" evidence="1">
    <location>
        <begin position="4"/>
        <end position="220"/>
    </location>
</feature>
<proteinExistence type="predicted"/>
<dbReference type="EMBL" id="BMOV01000013">
    <property type="protein sequence ID" value="GGO16736.1"/>
    <property type="molecule type" value="Genomic_DNA"/>
</dbReference>
<organism evidence="2 3">
    <name type="scientific">Iodidimonas muriae</name>
    <dbReference type="NCBI Taxonomy" id="261467"/>
    <lineage>
        <taxon>Bacteria</taxon>
        <taxon>Pseudomonadati</taxon>
        <taxon>Pseudomonadota</taxon>
        <taxon>Alphaproteobacteria</taxon>
        <taxon>Iodidimonadales</taxon>
        <taxon>Iodidimonadaceae</taxon>
        <taxon>Iodidimonas</taxon>
    </lineage>
</organism>
<dbReference type="Gene3D" id="3.40.50.720">
    <property type="entry name" value="NAD(P)-binding Rossmann-like Domain"/>
    <property type="match status" value="1"/>
</dbReference>